<evidence type="ECO:0000256" key="1">
    <source>
        <dbReference type="ARBA" id="ARBA00022630"/>
    </source>
</evidence>
<dbReference type="KEGG" id="bcop:JD108_12490"/>
<dbReference type="AlphaFoldDB" id="A0A7T5EHP6"/>
<dbReference type="Pfam" id="PF00111">
    <property type="entry name" value="Fer2"/>
    <property type="match status" value="1"/>
</dbReference>
<dbReference type="EMBL" id="CP073708">
    <property type="protein sequence ID" value="QUO39846.1"/>
    <property type="molecule type" value="Genomic_DNA"/>
</dbReference>
<name>A0A7T5EHP6_9BACL</name>
<protein>
    <submittedName>
        <fullName evidence="4">2Fe-2S iron-sulfur cluster binding domain-containing protein</fullName>
    </submittedName>
</protein>
<accession>A0A7T5EHP6</accession>
<dbReference type="PROSITE" id="PS51085">
    <property type="entry name" value="2FE2S_FER_2"/>
    <property type="match status" value="1"/>
</dbReference>
<dbReference type="Proteomes" id="UP000677234">
    <property type="component" value="Chromosome"/>
</dbReference>
<reference evidence="5" key="2">
    <citation type="submission" date="2021-04" db="EMBL/GenBank/DDBJ databases">
        <title>Brevibacillus composti FJAT-54423, complete genome.</title>
        <authorList>
            <person name="Tang R."/>
        </authorList>
    </citation>
    <scope>NUCLEOTIDE SEQUENCE</scope>
    <source>
        <strain evidence="5">FJAT-54424</strain>
    </source>
</reference>
<dbReference type="SUPFAM" id="SSF54292">
    <property type="entry name" value="2Fe-2S ferredoxin-like"/>
    <property type="match status" value="1"/>
</dbReference>
<dbReference type="Proteomes" id="UP000595847">
    <property type="component" value="Chromosome"/>
</dbReference>
<dbReference type="GO" id="GO:0051536">
    <property type="term" value="F:iron-sulfur cluster binding"/>
    <property type="evidence" value="ECO:0007669"/>
    <property type="project" value="InterPro"/>
</dbReference>
<keyword evidence="7" id="KW-1185">Reference proteome</keyword>
<evidence type="ECO:0000313" key="5">
    <source>
        <dbReference type="EMBL" id="QUO39846.1"/>
    </source>
</evidence>
<evidence type="ECO:0000313" key="4">
    <source>
        <dbReference type="EMBL" id="QQE72768.1"/>
    </source>
</evidence>
<sequence length="115" mass="12665">MGKLLFLPAGKSLKVRPGQTLISAARAARIVIPQRCGGHASCLMCRVVVESGEVSAPSPLERRKMSESDLQNGVRLACQTKTTEGNCTIRIPDSKFKSVVQAALERERRQNEEEW</sequence>
<dbReference type="Gene3D" id="3.10.20.30">
    <property type="match status" value="1"/>
</dbReference>
<evidence type="ECO:0000256" key="2">
    <source>
        <dbReference type="ARBA" id="ARBA00022827"/>
    </source>
</evidence>
<dbReference type="CDD" id="cd00207">
    <property type="entry name" value="fer2"/>
    <property type="match status" value="1"/>
</dbReference>
<dbReference type="PANTHER" id="PTHR43644">
    <property type="entry name" value="NA(+)-TRANSLOCATING NADH-QUINONE REDUCTASE SUBUNIT"/>
    <property type="match status" value="1"/>
</dbReference>
<keyword evidence="2" id="KW-0274">FAD</keyword>
<dbReference type="PANTHER" id="PTHR43644:SF1">
    <property type="entry name" value="NAD(P)H-FLAVIN REDUCTASE"/>
    <property type="match status" value="1"/>
</dbReference>
<dbReference type="RefSeq" id="WP_198826401.1">
    <property type="nucleotide sequence ID" value="NZ_CP066308.1"/>
</dbReference>
<gene>
    <name evidence="4" type="ORF">JD108_12490</name>
    <name evidence="5" type="ORF">KDJ56_12435</name>
</gene>
<evidence type="ECO:0000313" key="7">
    <source>
        <dbReference type="Proteomes" id="UP000677234"/>
    </source>
</evidence>
<proteinExistence type="predicted"/>
<dbReference type="InterPro" id="IPR012675">
    <property type="entry name" value="Beta-grasp_dom_sf"/>
</dbReference>
<dbReference type="InterPro" id="IPR001041">
    <property type="entry name" value="2Fe-2S_ferredoxin-type"/>
</dbReference>
<feature type="domain" description="2Fe-2S ferredoxin-type" evidence="3">
    <location>
        <begin position="2"/>
        <end position="95"/>
    </location>
</feature>
<dbReference type="EMBL" id="CP066308">
    <property type="protein sequence ID" value="QQE72768.1"/>
    <property type="molecule type" value="Genomic_DNA"/>
</dbReference>
<keyword evidence="1" id="KW-0285">Flavoprotein</keyword>
<dbReference type="InterPro" id="IPR036010">
    <property type="entry name" value="2Fe-2S_ferredoxin-like_sf"/>
</dbReference>
<evidence type="ECO:0000259" key="3">
    <source>
        <dbReference type="PROSITE" id="PS51085"/>
    </source>
</evidence>
<reference evidence="4 6" key="1">
    <citation type="submission" date="2020-12" db="EMBL/GenBank/DDBJ databases">
        <title>strain FJAT-54423T represents a novel species of the genus Brevibacillus.</title>
        <authorList>
            <person name="Tang R."/>
        </authorList>
    </citation>
    <scope>NUCLEOTIDE SEQUENCE [LARGE SCALE GENOMIC DNA]</scope>
    <source>
        <strain evidence="4 6">FJAT-54423</strain>
    </source>
</reference>
<evidence type="ECO:0000313" key="6">
    <source>
        <dbReference type="Proteomes" id="UP000595847"/>
    </source>
</evidence>
<organism evidence="4 6">
    <name type="scientific">Brevibacillus composti</name>
    <dbReference type="NCBI Taxonomy" id="2796470"/>
    <lineage>
        <taxon>Bacteria</taxon>
        <taxon>Bacillati</taxon>
        <taxon>Bacillota</taxon>
        <taxon>Bacilli</taxon>
        <taxon>Bacillales</taxon>
        <taxon>Paenibacillaceae</taxon>
        <taxon>Brevibacillus</taxon>
    </lineage>
</organism>